<dbReference type="InterPro" id="IPR027417">
    <property type="entry name" value="P-loop_NTPase"/>
</dbReference>
<dbReference type="PANTHER" id="PTHR23077">
    <property type="entry name" value="AAA-FAMILY ATPASE"/>
    <property type="match status" value="1"/>
</dbReference>
<evidence type="ECO:0000313" key="4">
    <source>
        <dbReference type="EMBL" id="GFH57955.1"/>
    </source>
</evidence>
<dbReference type="PANTHER" id="PTHR23077:SF171">
    <property type="entry name" value="NUCLEAR VALOSIN-CONTAINING PROTEIN-LIKE"/>
    <property type="match status" value="1"/>
</dbReference>
<keyword evidence="2" id="KW-0067">ATP-binding</keyword>
<keyword evidence="1" id="KW-0547">Nucleotide-binding</keyword>
<dbReference type="GO" id="GO:0005524">
    <property type="term" value="F:ATP binding"/>
    <property type="evidence" value="ECO:0007669"/>
    <property type="project" value="UniProtKB-KW"/>
</dbReference>
<dbReference type="InterPro" id="IPR003593">
    <property type="entry name" value="AAA+_ATPase"/>
</dbReference>
<reference evidence="4 5" key="1">
    <citation type="journal article" date="2021" name="Sci. Rep.">
        <title>The genome of the diatom Chaetoceros tenuissimus carries an ancient integrated fragment of an extant virus.</title>
        <authorList>
            <person name="Hongo Y."/>
            <person name="Kimura K."/>
            <person name="Takaki Y."/>
            <person name="Yoshida Y."/>
            <person name="Baba S."/>
            <person name="Kobayashi G."/>
            <person name="Nagasaki K."/>
            <person name="Hano T."/>
            <person name="Tomaru Y."/>
        </authorList>
    </citation>
    <scope>NUCLEOTIDE SEQUENCE [LARGE SCALE GENOMIC DNA]</scope>
    <source>
        <strain evidence="4 5">NIES-3715</strain>
    </source>
</reference>
<dbReference type="Gene3D" id="1.10.8.60">
    <property type="match status" value="1"/>
</dbReference>
<dbReference type="InterPro" id="IPR050168">
    <property type="entry name" value="AAA_ATPase_domain"/>
</dbReference>
<evidence type="ECO:0000259" key="3">
    <source>
        <dbReference type="SMART" id="SM00382"/>
    </source>
</evidence>
<dbReference type="SUPFAM" id="SSF52540">
    <property type="entry name" value="P-loop containing nucleoside triphosphate hydrolases"/>
    <property type="match status" value="1"/>
</dbReference>
<evidence type="ECO:0000256" key="1">
    <source>
        <dbReference type="ARBA" id="ARBA00022741"/>
    </source>
</evidence>
<dbReference type="InterPro" id="IPR003959">
    <property type="entry name" value="ATPase_AAA_core"/>
</dbReference>
<organism evidence="4 5">
    <name type="scientific">Chaetoceros tenuissimus</name>
    <dbReference type="NCBI Taxonomy" id="426638"/>
    <lineage>
        <taxon>Eukaryota</taxon>
        <taxon>Sar</taxon>
        <taxon>Stramenopiles</taxon>
        <taxon>Ochrophyta</taxon>
        <taxon>Bacillariophyta</taxon>
        <taxon>Coscinodiscophyceae</taxon>
        <taxon>Chaetocerotophycidae</taxon>
        <taxon>Chaetocerotales</taxon>
        <taxon>Chaetocerotaceae</taxon>
        <taxon>Chaetoceros</taxon>
    </lineage>
</organism>
<dbReference type="EMBL" id="BLLK01000060">
    <property type="protein sequence ID" value="GFH57955.1"/>
    <property type="molecule type" value="Genomic_DNA"/>
</dbReference>
<gene>
    <name evidence="4" type="ORF">CTEN210_14431</name>
</gene>
<comment type="caution">
    <text evidence="4">The sequence shown here is derived from an EMBL/GenBank/DDBJ whole genome shotgun (WGS) entry which is preliminary data.</text>
</comment>
<proteinExistence type="predicted"/>
<feature type="domain" description="AAA+ ATPase" evidence="3">
    <location>
        <begin position="539"/>
        <end position="676"/>
    </location>
</feature>
<dbReference type="AlphaFoldDB" id="A0AAD3D7H8"/>
<sequence length="777" mass="87534">MNHPKKKYSCMHLSMFLYAVIVASYFGQSVNAFIPTKVSQGHTKISKFTHGSQIYSYVNQECCENTVDLQDLDRRLEVLERMLPSSLMGFYDPSQKSFAVRPGSERFSVTSTLFSLNCLEHDVFSNMVDMDLKNIHKSLSDHSSQGDEKISMRQVLDSTLDSDWKEEDLFQVPLMIHVIFSLDRERTLMNGMSEERTKRVKLLLDALLKARPKRRNGQNQPLSDYLMFLSAQAMKTLITEVEGDLQSDVEVGISNIPMELLPTDASLQLSLGLHRCAEISFNELCRQLAYKSCGDGNNFDCMRLAYSLLTYVTSTNALAGTAGIESSMEEGLVETVKPINVSLVKQALKCFFDEQNDEGLWEKGQPIYRSFRRQRNVGNAFVFGADTVSSLLKILPSDYFRPHIRALEKTLKWVESNQLEELIPNYCDPVSLKCYGKVLHGWNSPHLTPNTSPQAWSTAQTAAAVLQMRRVIKELMHDDVLMEFRGIKNRGKSNNAFARLLDTDISDATVNGCTTLKCILENRVLEPFADGIASPSVGASYSCILFGPPGTAKTTVTEAVAEALSWDFLVIDTAVFLADGLTNVAGRIRYVFDRLMQLEETIILFDEIEEFCLDRETPSLGMESRMLTTAMLTAINDLRKKRRSIFFLATNRLTAFDAAIIRPGRFDMQLFVGTPNLDAKCIMLEEKLKSAGIETKEIADIVTTYRTVLSDNWTQSAMYMNYLEGMQLASLCVESYLKDGEIKSVTIGRLLEKQAKVCTVRGPARDEYNESMTLSRY</sequence>
<name>A0AAD3D7H8_9STRA</name>
<dbReference type="CDD" id="cd19481">
    <property type="entry name" value="RecA-like_protease"/>
    <property type="match status" value="1"/>
</dbReference>
<accession>A0AAD3D7H8</accession>
<keyword evidence="5" id="KW-1185">Reference proteome</keyword>
<dbReference type="Gene3D" id="3.40.50.300">
    <property type="entry name" value="P-loop containing nucleotide triphosphate hydrolases"/>
    <property type="match status" value="1"/>
</dbReference>
<protein>
    <recommendedName>
        <fullName evidence="3">AAA+ ATPase domain-containing protein</fullName>
    </recommendedName>
</protein>
<evidence type="ECO:0000313" key="5">
    <source>
        <dbReference type="Proteomes" id="UP001054902"/>
    </source>
</evidence>
<dbReference type="SMART" id="SM00382">
    <property type="entry name" value="AAA"/>
    <property type="match status" value="1"/>
</dbReference>
<dbReference type="GO" id="GO:0016887">
    <property type="term" value="F:ATP hydrolysis activity"/>
    <property type="evidence" value="ECO:0007669"/>
    <property type="project" value="InterPro"/>
</dbReference>
<evidence type="ECO:0000256" key="2">
    <source>
        <dbReference type="ARBA" id="ARBA00022840"/>
    </source>
</evidence>
<dbReference type="Proteomes" id="UP001054902">
    <property type="component" value="Unassembled WGS sequence"/>
</dbReference>
<dbReference type="Pfam" id="PF00004">
    <property type="entry name" value="AAA"/>
    <property type="match status" value="1"/>
</dbReference>